<dbReference type="SUPFAM" id="SSF56784">
    <property type="entry name" value="HAD-like"/>
    <property type="match status" value="1"/>
</dbReference>
<dbReference type="InterPro" id="IPR051400">
    <property type="entry name" value="HAD-like_hydrolase"/>
</dbReference>
<dbReference type="Gene3D" id="1.20.120.710">
    <property type="entry name" value="Haloacid dehalogenase hydrolase-like domain"/>
    <property type="match status" value="1"/>
</dbReference>
<accession>A0A1G8U9R1</accession>
<dbReference type="InterPro" id="IPR036412">
    <property type="entry name" value="HAD-like_sf"/>
</dbReference>
<keyword evidence="3" id="KW-0479">Metal-binding</keyword>
<evidence type="ECO:0000256" key="5">
    <source>
        <dbReference type="ARBA" id="ARBA00022842"/>
    </source>
</evidence>
<evidence type="ECO:0000256" key="3">
    <source>
        <dbReference type="ARBA" id="ARBA00022723"/>
    </source>
</evidence>
<keyword evidence="5" id="KW-0460">Magnesium</keyword>
<dbReference type="GO" id="GO:0016791">
    <property type="term" value="F:phosphatase activity"/>
    <property type="evidence" value="ECO:0007669"/>
    <property type="project" value="TreeGrafter"/>
</dbReference>
<evidence type="ECO:0000256" key="4">
    <source>
        <dbReference type="ARBA" id="ARBA00022801"/>
    </source>
</evidence>
<keyword evidence="4 6" id="KW-0378">Hydrolase</keyword>
<comment type="similarity">
    <text evidence="2">Belongs to the HAD-like hydrolase superfamily.</text>
</comment>
<evidence type="ECO:0000313" key="6">
    <source>
        <dbReference type="EMBL" id="SDJ50459.1"/>
    </source>
</evidence>
<dbReference type="Pfam" id="PF00702">
    <property type="entry name" value="Hydrolase"/>
    <property type="match status" value="1"/>
</dbReference>
<dbReference type="GO" id="GO:0044281">
    <property type="term" value="P:small molecule metabolic process"/>
    <property type="evidence" value="ECO:0007669"/>
    <property type="project" value="UniProtKB-ARBA"/>
</dbReference>
<dbReference type="AlphaFoldDB" id="A0A1G8U9R1"/>
<dbReference type="PANTHER" id="PTHR46470:SF2">
    <property type="entry name" value="GLYCERALDEHYDE 3-PHOSPHATE PHOSPHATASE"/>
    <property type="match status" value="1"/>
</dbReference>
<dbReference type="GO" id="GO:0046872">
    <property type="term" value="F:metal ion binding"/>
    <property type="evidence" value="ECO:0007669"/>
    <property type="project" value="UniProtKB-KW"/>
</dbReference>
<dbReference type="SFLD" id="SFLDG01129">
    <property type="entry name" value="C1.5:_HAD__Beta-PGM__Phosphata"/>
    <property type="match status" value="1"/>
</dbReference>
<gene>
    <name evidence="6" type="ORF">SAMN05216226_104127</name>
</gene>
<proteinExistence type="inferred from homology"/>
<dbReference type="RefSeq" id="WP_092700269.1">
    <property type="nucleotide sequence ID" value="NZ_FNFC01000004.1"/>
</dbReference>
<protein>
    <submittedName>
        <fullName evidence="6">Putative hydrolase of the HAD superfamily</fullName>
    </submittedName>
</protein>
<dbReference type="InterPro" id="IPR023214">
    <property type="entry name" value="HAD_sf"/>
</dbReference>
<dbReference type="STRING" id="890420.SAMN05216226_104127"/>
<organism evidence="6 7">
    <name type="scientific">Halovenus aranensis</name>
    <dbReference type="NCBI Taxonomy" id="890420"/>
    <lineage>
        <taxon>Archaea</taxon>
        <taxon>Methanobacteriati</taxon>
        <taxon>Methanobacteriota</taxon>
        <taxon>Stenosarchaea group</taxon>
        <taxon>Halobacteria</taxon>
        <taxon>Halobacteriales</taxon>
        <taxon>Haloarculaceae</taxon>
        <taxon>Halovenus</taxon>
    </lineage>
</organism>
<dbReference type="NCBIfam" id="TIGR01549">
    <property type="entry name" value="HAD-SF-IA-v1"/>
    <property type="match status" value="1"/>
</dbReference>
<dbReference type="InterPro" id="IPR006439">
    <property type="entry name" value="HAD-SF_hydro_IA"/>
</dbReference>
<dbReference type="Gene3D" id="3.40.50.1000">
    <property type="entry name" value="HAD superfamily/HAD-like"/>
    <property type="match status" value="1"/>
</dbReference>
<dbReference type="OrthoDB" id="27736at2157"/>
<reference evidence="6 7" key="1">
    <citation type="submission" date="2016-10" db="EMBL/GenBank/DDBJ databases">
        <authorList>
            <person name="de Groot N.N."/>
        </authorList>
    </citation>
    <scope>NUCLEOTIDE SEQUENCE [LARGE SCALE GENOMIC DNA]</scope>
    <source>
        <strain evidence="6 7">IBRC-M10015</strain>
    </source>
</reference>
<evidence type="ECO:0000313" key="7">
    <source>
        <dbReference type="Proteomes" id="UP000198856"/>
    </source>
</evidence>
<dbReference type="PRINTS" id="PR00413">
    <property type="entry name" value="HADHALOGNASE"/>
</dbReference>
<comment type="cofactor">
    <cofactor evidence="1">
        <name>Mg(2+)</name>
        <dbReference type="ChEBI" id="CHEBI:18420"/>
    </cofactor>
</comment>
<dbReference type="SFLD" id="SFLDS00003">
    <property type="entry name" value="Haloacid_Dehalogenase"/>
    <property type="match status" value="1"/>
</dbReference>
<dbReference type="EMBL" id="FNFC01000004">
    <property type="protein sequence ID" value="SDJ50459.1"/>
    <property type="molecule type" value="Genomic_DNA"/>
</dbReference>
<dbReference type="Proteomes" id="UP000198856">
    <property type="component" value="Unassembled WGS sequence"/>
</dbReference>
<evidence type="ECO:0000256" key="2">
    <source>
        <dbReference type="ARBA" id="ARBA00007958"/>
    </source>
</evidence>
<keyword evidence="7" id="KW-1185">Reference proteome</keyword>
<sequence>MTDSVEAVVFDIDGTICEYERTTADLLPLAFERAGVDPFFSTSEYVSRYETFLDSSDGVDDHRERCFVDIAREKGRDPDLAREVAAAYAAERDHSRVRFLDGAQELLETLAGTYPLAAVTNGDPEMQSQKLASLGVDCFETVVHAGYDAPAKPSPEPFELALSAIETPPERAMYVGNSLQADIAGARNVGMHAAWIANGETNDPEPVPDYELDSPGALLDALA</sequence>
<name>A0A1G8U9R1_9EURY</name>
<evidence type="ECO:0000256" key="1">
    <source>
        <dbReference type="ARBA" id="ARBA00001946"/>
    </source>
</evidence>
<dbReference type="PANTHER" id="PTHR46470">
    <property type="entry name" value="N-ACYLNEURAMINATE-9-PHOSPHATASE"/>
    <property type="match status" value="1"/>
</dbReference>